<dbReference type="InterPro" id="IPR000425">
    <property type="entry name" value="MIP"/>
</dbReference>
<dbReference type="InterPro" id="IPR023271">
    <property type="entry name" value="Aquaporin-like"/>
</dbReference>
<accession>A0A4Y3KDI1</accession>
<dbReference type="Pfam" id="PF00230">
    <property type="entry name" value="MIP"/>
    <property type="match status" value="1"/>
</dbReference>
<dbReference type="GO" id="GO:0005886">
    <property type="term" value="C:plasma membrane"/>
    <property type="evidence" value="ECO:0007669"/>
    <property type="project" value="UniProtKB-SubCell"/>
</dbReference>
<sequence>MSQDPTAGATEPKGAQPSEPTPAEPTAATSEPVVEPVAEPVVEPVVEPAPEPTPEPTPGPEADTTEYDAYVVPAGTVIVDGPSLTARLGAEVLGTFLLVLAGLGVALFSSSNFAIFGGGSGALGVALAFGLALAAGAAAFGHVSGGHFNPAVTLGAALGGRTSWKDVLPYWLAQLVGGALGAAVAFIAIPSGLPNLVQSESARAFFSGVANGYGEHTALSTASGGQAETTLFTALVIELVVTGIFVAVILGSTDRRANTRVAPFAIGLTLAVGLLITIPLTNGALNPARATAAAIFSESWAWKQLWVFWVAPLVGAALAGIVYRAFAAEPPLEDNLLEEDDVYVTGEDVVVVEEQQR</sequence>
<comment type="caution">
    <text evidence="11">The sequence shown here is derived from an EMBL/GenBank/DDBJ whole genome shotgun (WGS) entry which is preliminary data.</text>
</comment>
<feature type="transmembrane region" description="Helical" evidence="10">
    <location>
        <begin position="305"/>
        <end position="326"/>
    </location>
</feature>
<reference evidence="11 12" key="1">
    <citation type="submission" date="2019-06" db="EMBL/GenBank/DDBJ databases">
        <title>Whole genome shotgun sequence of Cellulomonas uda NBRC 3747.</title>
        <authorList>
            <person name="Hosoyama A."/>
            <person name="Uohara A."/>
            <person name="Ohji S."/>
            <person name="Ichikawa N."/>
        </authorList>
    </citation>
    <scope>NUCLEOTIDE SEQUENCE [LARGE SCALE GENOMIC DNA]</scope>
    <source>
        <strain evidence="11 12">NBRC 3747</strain>
    </source>
</reference>
<evidence type="ECO:0000256" key="10">
    <source>
        <dbReference type="SAM" id="Phobius"/>
    </source>
</evidence>
<evidence type="ECO:0000256" key="9">
    <source>
        <dbReference type="SAM" id="MobiDB-lite"/>
    </source>
</evidence>
<feature type="transmembrane region" description="Helical" evidence="10">
    <location>
        <begin position="92"/>
        <end position="115"/>
    </location>
</feature>
<dbReference type="PRINTS" id="PR00783">
    <property type="entry name" value="MINTRINSICP"/>
</dbReference>
<dbReference type="InterPro" id="IPR022357">
    <property type="entry name" value="MIP_CS"/>
</dbReference>
<organism evidence="11 12">
    <name type="scientific">Cellulomonas uda</name>
    <dbReference type="NCBI Taxonomy" id="1714"/>
    <lineage>
        <taxon>Bacteria</taxon>
        <taxon>Bacillati</taxon>
        <taxon>Actinomycetota</taxon>
        <taxon>Actinomycetes</taxon>
        <taxon>Micrococcales</taxon>
        <taxon>Cellulomonadaceae</taxon>
        <taxon>Cellulomonas</taxon>
    </lineage>
</organism>
<feature type="compositionally biased region" description="Low complexity" evidence="9">
    <location>
        <begin position="24"/>
        <end position="46"/>
    </location>
</feature>
<dbReference type="EMBL" id="BJLP01000020">
    <property type="protein sequence ID" value="GEA81038.1"/>
    <property type="molecule type" value="Genomic_DNA"/>
</dbReference>
<keyword evidence="4" id="KW-1003">Cell membrane</keyword>
<evidence type="ECO:0000313" key="11">
    <source>
        <dbReference type="EMBL" id="GEA81038.1"/>
    </source>
</evidence>
<evidence type="ECO:0000256" key="5">
    <source>
        <dbReference type="ARBA" id="ARBA00022692"/>
    </source>
</evidence>
<keyword evidence="12" id="KW-1185">Reference proteome</keyword>
<keyword evidence="5 8" id="KW-0812">Transmembrane</keyword>
<dbReference type="PANTHER" id="PTHR19139">
    <property type="entry name" value="AQUAPORIN TRANSPORTER"/>
    <property type="match status" value="1"/>
</dbReference>
<gene>
    <name evidence="11" type="ORF">CUD01_14820</name>
</gene>
<dbReference type="PROSITE" id="PS00221">
    <property type="entry name" value="MIP"/>
    <property type="match status" value="1"/>
</dbReference>
<evidence type="ECO:0000313" key="12">
    <source>
        <dbReference type="Proteomes" id="UP000315842"/>
    </source>
</evidence>
<evidence type="ECO:0000256" key="1">
    <source>
        <dbReference type="ARBA" id="ARBA00004651"/>
    </source>
</evidence>
<evidence type="ECO:0000256" key="8">
    <source>
        <dbReference type="RuleBase" id="RU000477"/>
    </source>
</evidence>
<name>A0A4Y3KDI1_CELUD</name>
<dbReference type="Gene3D" id="1.20.1080.10">
    <property type="entry name" value="Glycerol uptake facilitator protein"/>
    <property type="match status" value="1"/>
</dbReference>
<feature type="transmembrane region" description="Helical" evidence="10">
    <location>
        <begin position="231"/>
        <end position="250"/>
    </location>
</feature>
<evidence type="ECO:0008006" key="13">
    <source>
        <dbReference type="Google" id="ProtNLM"/>
    </source>
</evidence>
<evidence type="ECO:0000256" key="7">
    <source>
        <dbReference type="ARBA" id="ARBA00023136"/>
    </source>
</evidence>
<keyword evidence="3 8" id="KW-0813">Transport</keyword>
<dbReference type="RefSeq" id="WP_141319967.1">
    <property type="nucleotide sequence ID" value="NZ_BJLP01000020.1"/>
</dbReference>
<keyword evidence="6 10" id="KW-1133">Transmembrane helix</keyword>
<evidence type="ECO:0000256" key="6">
    <source>
        <dbReference type="ARBA" id="ARBA00022989"/>
    </source>
</evidence>
<evidence type="ECO:0000256" key="3">
    <source>
        <dbReference type="ARBA" id="ARBA00022448"/>
    </source>
</evidence>
<dbReference type="InterPro" id="IPR034294">
    <property type="entry name" value="Aquaporin_transptr"/>
</dbReference>
<dbReference type="PANTHER" id="PTHR19139:SF199">
    <property type="entry name" value="MIP17260P"/>
    <property type="match status" value="1"/>
</dbReference>
<dbReference type="GO" id="GO:0015250">
    <property type="term" value="F:water channel activity"/>
    <property type="evidence" value="ECO:0007669"/>
    <property type="project" value="TreeGrafter"/>
</dbReference>
<keyword evidence="7 10" id="KW-0472">Membrane</keyword>
<feature type="transmembrane region" description="Helical" evidence="10">
    <location>
        <begin position="262"/>
        <end position="285"/>
    </location>
</feature>
<protein>
    <recommendedName>
        <fullName evidence="13">MIP family channel protein</fullName>
    </recommendedName>
</protein>
<feature type="compositionally biased region" description="Pro residues" evidence="9">
    <location>
        <begin position="47"/>
        <end position="59"/>
    </location>
</feature>
<feature type="transmembrane region" description="Helical" evidence="10">
    <location>
        <begin position="168"/>
        <end position="189"/>
    </location>
</feature>
<feature type="region of interest" description="Disordered" evidence="9">
    <location>
        <begin position="1"/>
        <end position="65"/>
    </location>
</feature>
<feature type="transmembrane region" description="Helical" evidence="10">
    <location>
        <begin position="121"/>
        <end position="140"/>
    </location>
</feature>
<dbReference type="AlphaFoldDB" id="A0A4Y3KDI1"/>
<comment type="similarity">
    <text evidence="2 8">Belongs to the MIP/aquaporin (TC 1.A.8) family.</text>
</comment>
<dbReference type="SUPFAM" id="SSF81338">
    <property type="entry name" value="Aquaporin-like"/>
    <property type="match status" value="1"/>
</dbReference>
<proteinExistence type="inferred from homology"/>
<evidence type="ECO:0000256" key="4">
    <source>
        <dbReference type="ARBA" id="ARBA00022475"/>
    </source>
</evidence>
<comment type="subcellular location">
    <subcellularLocation>
        <location evidence="1">Cell membrane</location>
        <topology evidence="1">Multi-pass membrane protein</topology>
    </subcellularLocation>
</comment>
<evidence type="ECO:0000256" key="2">
    <source>
        <dbReference type="ARBA" id="ARBA00006175"/>
    </source>
</evidence>
<dbReference type="NCBIfam" id="TIGR00861">
    <property type="entry name" value="MIP"/>
    <property type="match status" value="1"/>
</dbReference>
<dbReference type="Proteomes" id="UP000315842">
    <property type="component" value="Unassembled WGS sequence"/>
</dbReference>